<accession>A0A197K4F8</accession>
<keyword evidence="6" id="KW-0158">Chromosome</keyword>
<dbReference type="InterPro" id="IPR013963">
    <property type="entry name" value="DASH_Dad2"/>
</dbReference>
<evidence type="ECO:0000256" key="17">
    <source>
        <dbReference type="SAM" id="MobiDB-lite"/>
    </source>
</evidence>
<dbReference type="PANTHER" id="PTHR28036">
    <property type="entry name" value="DASH COMPLEX SUBUNIT DAD2"/>
    <property type="match status" value="1"/>
</dbReference>
<dbReference type="AlphaFoldDB" id="A0A197K4F8"/>
<evidence type="ECO:0000256" key="9">
    <source>
        <dbReference type="ARBA" id="ARBA00022701"/>
    </source>
</evidence>
<keyword evidence="10" id="KW-0498">Mitosis</keyword>
<dbReference type="GO" id="GO:0044732">
    <property type="term" value="C:mitotic spindle pole body"/>
    <property type="evidence" value="ECO:0007669"/>
    <property type="project" value="TreeGrafter"/>
</dbReference>
<dbReference type="EMBL" id="KV442025">
    <property type="protein sequence ID" value="OAQ32365.1"/>
    <property type="molecule type" value="Genomic_DNA"/>
</dbReference>
<dbReference type="GO" id="GO:0042729">
    <property type="term" value="C:DASH complex"/>
    <property type="evidence" value="ECO:0007669"/>
    <property type="project" value="InterPro"/>
</dbReference>
<dbReference type="GO" id="GO:0000278">
    <property type="term" value="P:mitotic cell cycle"/>
    <property type="evidence" value="ECO:0007669"/>
    <property type="project" value="InterPro"/>
</dbReference>
<keyword evidence="7" id="KW-0963">Cytoplasm</keyword>
<evidence type="ECO:0000256" key="7">
    <source>
        <dbReference type="ARBA" id="ARBA00022490"/>
    </source>
</evidence>
<keyword evidence="15" id="KW-0137">Centromere</keyword>
<comment type="subcellular location">
    <subcellularLocation>
        <location evidence="3">Chromosome</location>
        <location evidence="3">Centromere</location>
        <location evidence="3">Kinetochore</location>
    </subcellularLocation>
    <subcellularLocation>
        <location evidence="2">Cytoplasm</location>
        <location evidence="2">Cytoskeleton</location>
        <location evidence="2">Spindle</location>
    </subcellularLocation>
    <subcellularLocation>
        <location evidence="1">Nucleus</location>
    </subcellularLocation>
</comment>
<evidence type="ECO:0000256" key="6">
    <source>
        <dbReference type="ARBA" id="ARBA00022454"/>
    </source>
</evidence>
<evidence type="ECO:0000256" key="16">
    <source>
        <dbReference type="ARBA" id="ARBA00030568"/>
    </source>
</evidence>
<evidence type="ECO:0000256" key="11">
    <source>
        <dbReference type="ARBA" id="ARBA00022838"/>
    </source>
</evidence>
<dbReference type="GO" id="GO:0008608">
    <property type="term" value="P:attachment of spindle microtubules to kinetochore"/>
    <property type="evidence" value="ECO:0007669"/>
    <property type="project" value="TreeGrafter"/>
</dbReference>
<evidence type="ECO:0000313" key="19">
    <source>
        <dbReference type="Proteomes" id="UP000078512"/>
    </source>
</evidence>
<evidence type="ECO:0000256" key="8">
    <source>
        <dbReference type="ARBA" id="ARBA00022618"/>
    </source>
</evidence>
<evidence type="ECO:0000256" key="10">
    <source>
        <dbReference type="ARBA" id="ARBA00022776"/>
    </source>
</evidence>
<reference evidence="18 19" key="1">
    <citation type="submission" date="2016-05" db="EMBL/GenBank/DDBJ databases">
        <title>Genome sequencing reveals origins of a unique bacterial endosymbiosis in the earliest lineages of terrestrial Fungi.</title>
        <authorList>
            <consortium name="DOE Joint Genome Institute"/>
            <person name="Uehling J."/>
            <person name="Gryganskyi A."/>
            <person name="Hameed K."/>
            <person name="Tschaplinski T."/>
            <person name="Misztal P."/>
            <person name="Wu S."/>
            <person name="Desiro A."/>
            <person name="Vande Pol N."/>
            <person name="Du Z.-Y."/>
            <person name="Zienkiewicz A."/>
            <person name="Zienkiewicz K."/>
            <person name="Morin E."/>
            <person name="Tisserant E."/>
            <person name="Splivallo R."/>
            <person name="Hainaut M."/>
            <person name="Henrissat B."/>
            <person name="Ohm R."/>
            <person name="Kuo A."/>
            <person name="Yan J."/>
            <person name="Lipzen A."/>
            <person name="Nolan M."/>
            <person name="Labutti K."/>
            <person name="Barry K."/>
            <person name="Goldstein A."/>
            <person name="Labbe J."/>
            <person name="Schadt C."/>
            <person name="Tuskan G."/>
            <person name="Grigoriev I."/>
            <person name="Martin F."/>
            <person name="Vilgalys R."/>
            <person name="Bonito G."/>
        </authorList>
    </citation>
    <scope>NUCLEOTIDE SEQUENCE [LARGE SCALE GENOMIC DNA]</scope>
    <source>
        <strain evidence="18 19">AG-77</strain>
    </source>
</reference>
<keyword evidence="19" id="KW-1185">Reference proteome</keyword>
<proteinExistence type="inferred from homology"/>
<evidence type="ECO:0000256" key="15">
    <source>
        <dbReference type="ARBA" id="ARBA00023328"/>
    </source>
</evidence>
<dbReference type="PANTHER" id="PTHR28036:SF1">
    <property type="entry name" value="DASH COMPLEX SUBUNIT DAD2"/>
    <property type="match status" value="1"/>
</dbReference>
<evidence type="ECO:0000256" key="13">
    <source>
        <dbReference type="ARBA" id="ARBA00023242"/>
    </source>
</evidence>
<protein>
    <recommendedName>
        <fullName evidence="5">DASH complex subunit DAD2</fullName>
    </recommendedName>
    <alternativeName>
        <fullName evidence="16">Outer kinetochore protein DAD2</fullName>
    </alternativeName>
</protein>
<dbReference type="GO" id="GO:0051301">
    <property type="term" value="P:cell division"/>
    <property type="evidence" value="ECO:0007669"/>
    <property type="project" value="UniProtKB-KW"/>
</dbReference>
<keyword evidence="13" id="KW-0539">Nucleus</keyword>
<evidence type="ECO:0000256" key="12">
    <source>
        <dbReference type="ARBA" id="ARBA00023212"/>
    </source>
</evidence>
<dbReference type="OrthoDB" id="3230169at2759"/>
<evidence type="ECO:0000313" key="18">
    <source>
        <dbReference type="EMBL" id="OAQ32365.1"/>
    </source>
</evidence>
<evidence type="ECO:0000256" key="2">
    <source>
        <dbReference type="ARBA" id="ARBA00004186"/>
    </source>
</evidence>
<evidence type="ECO:0000256" key="4">
    <source>
        <dbReference type="ARBA" id="ARBA00005501"/>
    </source>
</evidence>
<dbReference type="Pfam" id="PF08654">
    <property type="entry name" value="DASH_Dad2"/>
    <property type="match status" value="1"/>
</dbReference>
<dbReference type="Proteomes" id="UP000078512">
    <property type="component" value="Unassembled WGS sequence"/>
</dbReference>
<evidence type="ECO:0000256" key="1">
    <source>
        <dbReference type="ARBA" id="ARBA00004123"/>
    </source>
</evidence>
<dbReference type="GO" id="GO:1990023">
    <property type="term" value="C:mitotic spindle midzone"/>
    <property type="evidence" value="ECO:0007669"/>
    <property type="project" value="TreeGrafter"/>
</dbReference>
<keyword evidence="12" id="KW-0206">Cytoskeleton</keyword>
<evidence type="ECO:0000256" key="14">
    <source>
        <dbReference type="ARBA" id="ARBA00023306"/>
    </source>
</evidence>
<evidence type="ECO:0000256" key="5">
    <source>
        <dbReference type="ARBA" id="ARBA00020260"/>
    </source>
</evidence>
<sequence length="95" mass="10890">MSSTAPPHLLQRMQEKKQELEHLLALRQLASHLQTHFDELSEKFDGLMQGNQATSNVLENWAGVFRTIDLTEKFASQEQDQQEQEKSSLVRIPTA</sequence>
<name>A0A197K4F8_9FUNG</name>
<comment type="similarity">
    <text evidence="4">Belongs to the DASH complex DAD2 family.</text>
</comment>
<organism evidence="18 19">
    <name type="scientific">Linnemannia elongata AG-77</name>
    <dbReference type="NCBI Taxonomy" id="1314771"/>
    <lineage>
        <taxon>Eukaryota</taxon>
        <taxon>Fungi</taxon>
        <taxon>Fungi incertae sedis</taxon>
        <taxon>Mucoromycota</taxon>
        <taxon>Mortierellomycotina</taxon>
        <taxon>Mortierellomycetes</taxon>
        <taxon>Mortierellales</taxon>
        <taxon>Mortierellaceae</taxon>
        <taxon>Linnemannia</taxon>
    </lineage>
</organism>
<keyword evidence="8" id="KW-0132">Cell division</keyword>
<dbReference type="GO" id="GO:0005874">
    <property type="term" value="C:microtubule"/>
    <property type="evidence" value="ECO:0007669"/>
    <property type="project" value="UniProtKB-KW"/>
</dbReference>
<keyword evidence="11" id="KW-0995">Kinetochore</keyword>
<keyword evidence="14" id="KW-0131">Cell cycle</keyword>
<gene>
    <name evidence="18" type="ORF">K457DRAFT_135288</name>
</gene>
<evidence type="ECO:0000256" key="3">
    <source>
        <dbReference type="ARBA" id="ARBA00004629"/>
    </source>
</evidence>
<keyword evidence="9" id="KW-0493">Microtubule</keyword>
<feature type="region of interest" description="Disordered" evidence="17">
    <location>
        <begin position="75"/>
        <end position="95"/>
    </location>
</feature>